<evidence type="ECO:0000256" key="9">
    <source>
        <dbReference type="SAM" id="MobiDB-lite"/>
    </source>
</evidence>
<keyword evidence="6" id="KW-0051">Antiviral defense</keyword>
<evidence type="ECO:0000256" key="5">
    <source>
        <dbReference type="ARBA" id="ARBA00022884"/>
    </source>
</evidence>
<protein>
    <recommendedName>
        <fullName evidence="8">CRISPR-associated endoribonuclease Cas13a</fullName>
    </recommendedName>
</protein>
<feature type="region of interest" description="Disordered" evidence="9">
    <location>
        <begin position="1"/>
        <end position="35"/>
    </location>
</feature>
<proteinExistence type="inferred from homology"/>
<keyword evidence="5" id="KW-0694">RNA-binding</keyword>
<evidence type="ECO:0000256" key="1">
    <source>
        <dbReference type="ARBA" id="ARBA00022722"/>
    </source>
</evidence>
<dbReference type="EMBL" id="QAYC01000027">
    <property type="protein sequence ID" value="PTW39238.1"/>
    <property type="molecule type" value="Genomic_DNA"/>
</dbReference>
<dbReference type="OrthoDB" id="7331891at2"/>
<evidence type="ECO:0000256" key="2">
    <source>
        <dbReference type="ARBA" id="ARBA00022737"/>
    </source>
</evidence>
<accession>A0A8E3AP48</accession>
<evidence type="ECO:0000256" key="8">
    <source>
        <dbReference type="ARBA" id="ARBA00044792"/>
    </source>
</evidence>
<dbReference type="GO" id="GO:0016787">
    <property type="term" value="F:hydrolase activity"/>
    <property type="evidence" value="ECO:0007669"/>
    <property type="project" value="UniProtKB-KW"/>
</dbReference>
<evidence type="ECO:0000256" key="3">
    <source>
        <dbReference type="ARBA" id="ARBA00022759"/>
    </source>
</evidence>
<dbReference type="NCBIfam" id="NF038188">
    <property type="entry name" value="cas13A_C2c2"/>
    <property type="match status" value="1"/>
</dbReference>
<name>A0A8E3AP48_9RHOB</name>
<keyword evidence="4" id="KW-0378">Hydrolase</keyword>
<evidence type="ECO:0000313" key="10">
    <source>
        <dbReference type="EMBL" id="PTW39238.1"/>
    </source>
</evidence>
<keyword evidence="11" id="KW-1185">Reference proteome</keyword>
<dbReference type="Proteomes" id="UP000244037">
    <property type="component" value="Unassembled WGS sequence"/>
</dbReference>
<keyword evidence="3" id="KW-0255">Endonuclease</keyword>
<evidence type="ECO:0000256" key="4">
    <source>
        <dbReference type="ARBA" id="ARBA00022801"/>
    </source>
</evidence>
<dbReference type="GO" id="GO:0003723">
    <property type="term" value="F:RNA binding"/>
    <property type="evidence" value="ECO:0007669"/>
    <property type="project" value="UniProtKB-KW"/>
</dbReference>
<comment type="caution">
    <text evidence="10">The sequence shown here is derived from an EMBL/GenBank/DDBJ whole genome shotgun (WGS) entry which is preliminary data.</text>
</comment>
<reference evidence="10 11" key="1">
    <citation type="submission" date="2018-04" db="EMBL/GenBank/DDBJ databases">
        <title>Genomic Encyclopedia of Archaeal and Bacterial Type Strains, Phase II (KMG-II): from individual species to whole genera.</title>
        <authorList>
            <person name="Goeker M."/>
        </authorList>
    </citation>
    <scope>NUCLEOTIDE SEQUENCE [LARGE SCALE GENOMIC DNA]</scope>
    <source>
        <strain evidence="10 11">DSM 19783</strain>
    </source>
</reference>
<dbReference type="GO" id="GO:0051607">
    <property type="term" value="P:defense response to virus"/>
    <property type="evidence" value="ECO:0007669"/>
    <property type="project" value="UniProtKB-KW"/>
</dbReference>
<evidence type="ECO:0000256" key="7">
    <source>
        <dbReference type="ARBA" id="ARBA00044753"/>
    </source>
</evidence>
<evidence type="ECO:0000256" key="6">
    <source>
        <dbReference type="ARBA" id="ARBA00023118"/>
    </source>
</evidence>
<keyword evidence="2" id="KW-0677">Repeat</keyword>
<keyword evidence="1" id="KW-0540">Nuclease</keyword>
<gene>
    <name evidence="10" type="ORF">C8N38_1272</name>
</gene>
<sequence length="1396" mass="158424">MAKHLRPISESYTDFREPEKDRRLGRGLHHDHEGDQIRPAALPGYLSANPKALLRQTIAILDKVVKKRNRLSAMHPEAYRDRVYLAEALWMRLISRIREVEKIDEAEISELRRLWNAKSHPYAMYEVVPSGPLNDRNGQAIQKYRDADGPEDPVIARTDFEGVWHGRFWQEDPGRVDYGAIADRIIAHLFDQEIVIGGGPRRIGSVSVPEGDPNGTPGPETARGLIVARGEAISRSASDPRTPSGKLQAQATWTICAEARYFGDDGKGGSDIAKAIFEELEKPENHAGPIYPSWFGSRLFDHFGSFKKSLPLERKDPFKDQIWALHNAVRQYYQRLAKSDRFRIALRKAQADVPDKSELLSLLPKDRQHLLLVLGGKKRNAEMSEFIRLGKLFVHASDALHDFREDDPAALEAFEKRMTFLATSIGQSEIKQIETFARTWRSAVGLTLRTLKGLADPMANRGSPRNRDISTKEVMIDAFKQFDQRHFERHIPIIFGLKNLKGGDCPSRASIFTGNKHKFTGNKHKSQQAELLWAMMCVVSTVRNRTNHFNVRRALIRLLEGGIVHPIPGDPSKLNVANRKPQQVSPAALDAFKELLEFDLAIQKDAVRTALEQAKADEFVEMDNLKHLVAHLAGTDDITALNLPRFAAVMDKVRRLADNNDVDLAPGLVTLQKSLPPKDDQKESDAARCRYRLLLELYQSGFRGWLSGIQSDAEGNRELCHWAVQQVGRSKDARKTKYDARTKRYYRSPISLIDDLGLDRYDDISALLDALAAQSTREQGQDLKYTPDARVQRQGANRIEEFRQELFAHIFAKYLGKPGPEDPDFGWIGEIDTKRDCCDLGEVLKSFQPPEQAFRADWHSQFYAWLYMVPPIEASRLRHQMRKSASMDGKWSETLELSCGERKERDERAQGILADMDRLFSLYTKVQAAGFSGQEHEGALEEKGLFYQDASFFKEVYQEEGTANYHTTFPGTRSGLRQLVRYAHLPPLTGIFEKHKVTADEVKSFAGLHNEKRRDPDKINCVKQREGFRGEILQSIKDIPKPKDKSYSKFLSDLEEKCRNYQTVATAAAIHNFQANGARLNDHVRLHQIVMRVLTRLTDYALIWERDCLFAFVGMLYKETGGTGLKPAFGPGVRKNALPQIGILVTAPDLLRRAETESDHVFIPYLDPETGFDAPKFEDRCKLLSEVHCQKFQLHFIDAGERPSDQMLRSNEKPGGYDACKTFKRGTRKQDIRNDLAHQNILDHPGRRGLNLTYVVNAVRSLVSYDRKLKNAVPKSIKRILGEEGLIIEWQMKDDRLKKPTIYPDVETHLTMVPPHMMSAPVSFTLPRASVRLVSMTRAMFDFGGSGYGDEVVLAGKTVKQAVYPDAFTARFPQTPETLKKETRLVFTSEKEQISD</sequence>
<feature type="compositionally biased region" description="Basic and acidic residues" evidence="9">
    <location>
        <begin position="13"/>
        <end position="35"/>
    </location>
</feature>
<comment type="similarity">
    <text evidence="7">Belongs to the CRISPR-associated endoribonuclease Cas13a family.</text>
</comment>
<organism evidence="10 11">
    <name type="scientific">Rhodovulum kholense</name>
    <dbReference type="NCBI Taxonomy" id="453584"/>
    <lineage>
        <taxon>Bacteria</taxon>
        <taxon>Pseudomonadati</taxon>
        <taxon>Pseudomonadota</taxon>
        <taxon>Alphaproteobacteria</taxon>
        <taxon>Rhodobacterales</taxon>
        <taxon>Paracoccaceae</taxon>
        <taxon>Rhodovulum</taxon>
    </lineage>
</organism>
<dbReference type="GO" id="GO:0004519">
    <property type="term" value="F:endonuclease activity"/>
    <property type="evidence" value="ECO:0007669"/>
    <property type="project" value="UniProtKB-KW"/>
</dbReference>
<dbReference type="InterPro" id="IPR053395">
    <property type="entry name" value="Cas13a_endoribonuclease"/>
</dbReference>
<evidence type="ECO:0000313" key="11">
    <source>
        <dbReference type="Proteomes" id="UP000244037"/>
    </source>
</evidence>
<dbReference type="RefSeq" id="WP_108028905.1">
    <property type="nucleotide sequence ID" value="NZ_QAYC01000027.1"/>
</dbReference>